<name>T1KB67_TETUR</name>
<dbReference type="EnsemblMetazoa" id="tetur08g03020.1">
    <property type="protein sequence ID" value="tetur08g03020.1"/>
    <property type="gene ID" value="tetur08g03020"/>
</dbReference>
<organism evidence="1 2">
    <name type="scientific">Tetranychus urticae</name>
    <name type="common">Two-spotted spider mite</name>
    <dbReference type="NCBI Taxonomy" id="32264"/>
    <lineage>
        <taxon>Eukaryota</taxon>
        <taxon>Metazoa</taxon>
        <taxon>Ecdysozoa</taxon>
        <taxon>Arthropoda</taxon>
        <taxon>Chelicerata</taxon>
        <taxon>Arachnida</taxon>
        <taxon>Acari</taxon>
        <taxon>Acariformes</taxon>
        <taxon>Trombidiformes</taxon>
        <taxon>Prostigmata</taxon>
        <taxon>Eleutherengona</taxon>
        <taxon>Raphignathae</taxon>
        <taxon>Tetranychoidea</taxon>
        <taxon>Tetranychidae</taxon>
        <taxon>Tetranychus</taxon>
    </lineage>
</organism>
<reference evidence="1" key="2">
    <citation type="submission" date="2015-06" db="UniProtKB">
        <authorList>
            <consortium name="EnsemblMetazoa"/>
        </authorList>
    </citation>
    <scope>IDENTIFICATION</scope>
</reference>
<proteinExistence type="predicted"/>
<accession>T1KB67</accession>
<evidence type="ECO:0000313" key="2">
    <source>
        <dbReference type="Proteomes" id="UP000015104"/>
    </source>
</evidence>
<dbReference type="Proteomes" id="UP000015104">
    <property type="component" value="Unassembled WGS sequence"/>
</dbReference>
<dbReference type="AlphaFoldDB" id="T1KB67"/>
<evidence type="ECO:0000313" key="1">
    <source>
        <dbReference type="EnsemblMetazoa" id="tetur08g03020.1"/>
    </source>
</evidence>
<protein>
    <submittedName>
        <fullName evidence="1">Uncharacterized protein</fullName>
    </submittedName>
</protein>
<dbReference type="HOGENOM" id="CLU_3320618_0_0_1"/>
<keyword evidence="2" id="KW-1185">Reference proteome</keyword>
<dbReference type="EMBL" id="CAEY01001945">
    <property type="status" value="NOT_ANNOTATED_CDS"/>
    <property type="molecule type" value="Genomic_DNA"/>
</dbReference>
<sequence length="39" mass="4359">MIKKLVEVVSYCLLLLLSSHNGLHHQISVEIKAIITLTT</sequence>
<reference evidence="2" key="1">
    <citation type="submission" date="2011-08" db="EMBL/GenBank/DDBJ databases">
        <authorList>
            <person name="Rombauts S."/>
        </authorList>
    </citation>
    <scope>NUCLEOTIDE SEQUENCE</scope>
    <source>
        <strain evidence="2">London</strain>
    </source>
</reference>